<sequence length="204" mass="23621">MESKNETNYLRLLRLITLANKILVIILRRRFPPNVLKYDGEIQKVERRLKALVKDPKLLHILFPPGDHYRGNFSELDISYLYQLLRFIGNIPEHNKRWGNIPEDTDRSMAANIERIRMIRNEHFHKSDVSLTNEEFRDHCNILSQCILELGGMTYKPKIDEIPILPNNAEYGADTNSPSRDGSTALDLPNSENATEVVKLLLDN</sequence>
<feature type="region of interest" description="Disordered" evidence="1">
    <location>
        <begin position="170"/>
        <end position="189"/>
    </location>
</feature>
<reference evidence="3 4" key="1">
    <citation type="submission" date="2020-06" db="EMBL/GenBank/DDBJ databases">
        <authorList>
            <person name="Li R."/>
            <person name="Bekaert M."/>
        </authorList>
    </citation>
    <scope>NUCLEOTIDE SEQUENCE [LARGE SCALE GENOMIC DNA]</scope>
    <source>
        <strain evidence="4">wild</strain>
    </source>
</reference>
<name>A0A6J8EZP8_MYTCO</name>
<keyword evidence="4" id="KW-1185">Reference proteome</keyword>
<dbReference type="Proteomes" id="UP000507470">
    <property type="component" value="Unassembled WGS sequence"/>
</dbReference>
<dbReference type="OrthoDB" id="6161471at2759"/>
<gene>
    <name evidence="3" type="ORF">MCOR_57092</name>
</gene>
<proteinExistence type="predicted"/>
<evidence type="ECO:0000313" key="3">
    <source>
        <dbReference type="EMBL" id="CAC5425252.1"/>
    </source>
</evidence>
<accession>A0A6J8EZP8</accession>
<dbReference type="AlphaFoldDB" id="A0A6J8EZP8"/>
<dbReference type="InterPro" id="IPR041249">
    <property type="entry name" value="HEPN_DZIP3"/>
</dbReference>
<evidence type="ECO:0000256" key="1">
    <source>
        <dbReference type="SAM" id="MobiDB-lite"/>
    </source>
</evidence>
<organism evidence="3 4">
    <name type="scientific">Mytilus coruscus</name>
    <name type="common">Sea mussel</name>
    <dbReference type="NCBI Taxonomy" id="42192"/>
    <lineage>
        <taxon>Eukaryota</taxon>
        <taxon>Metazoa</taxon>
        <taxon>Spiralia</taxon>
        <taxon>Lophotrochozoa</taxon>
        <taxon>Mollusca</taxon>
        <taxon>Bivalvia</taxon>
        <taxon>Autobranchia</taxon>
        <taxon>Pteriomorphia</taxon>
        <taxon>Mytilida</taxon>
        <taxon>Mytiloidea</taxon>
        <taxon>Mytilidae</taxon>
        <taxon>Mytilinae</taxon>
        <taxon>Mytilus</taxon>
    </lineage>
</organism>
<feature type="domain" description="DZIP3-like HEPN" evidence="2">
    <location>
        <begin position="49"/>
        <end position="162"/>
    </location>
</feature>
<evidence type="ECO:0000259" key="2">
    <source>
        <dbReference type="Pfam" id="PF18738"/>
    </source>
</evidence>
<dbReference type="EMBL" id="CACVKT020010229">
    <property type="protein sequence ID" value="CAC5425252.1"/>
    <property type="molecule type" value="Genomic_DNA"/>
</dbReference>
<protein>
    <recommendedName>
        <fullName evidence="2">DZIP3-like HEPN domain-containing protein</fullName>
    </recommendedName>
</protein>
<evidence type="ECO:0000313" key="4">
    <source>
        <dbReference type="Proteomes" id="UP000507470"/>
    </source>
</evidence>
<dbReference type="Pfam" id="PF18738">
    <property type="entry name" value="HEPN_DZIP3"/>
    <property type="match status" value="1"/>
</dbReference>